<dbReference type="OrthoDB" id="5227693at2759"/>
<evidence type="ECO:0000313" key="1">
    <source>
        <dbReference type="EMBL" id="KAH7176143.1"/>
    </source>
</evidence>
<evidence type="ECO:0000313" key="2">
    <source>
        <dbReference type="Proteomes" id="UP000738349"/>
    </source>
</evidence>
<gene>
    <name evidence="1" type="ORF">EDB81DRAFT_897212</name>
</gene>
<reference evidence="1" key="1">
    <citation type="journal article" date="2021" name="Nat. Commun.">
        <title>Genetic determinants of endophytism in the Arabidopsis root mycobiome.</title>
        <authorList>
            <person name="Mesny F."/>
            <person name="Miyauchi S."/>
            <person name="Thiergart T."/>
            <person name="Pickel B."/>
            <person name="Atanasova L."/>
            <person name="Karlsson M."/>
            <person name="Huettel B."/>
            <person name="Barry K.W."/>
            <person name="Haridas S."/>
            <person name="Chen C."/>
            <person name="Bauer D."/>
            <person name="Andreopoulos W."/>
            <person name="Pangilinan J."/>
            <person name="LaButti K."/>
            <person name="Riley R."/>
            <person name="Lipzen A."/>
            <person name="Clum A."/>
            <person name="Drula E."/>
            <person name="Henrissat B."/>
            <person name="Kohler A."/>
            <person name="Grigoriev I.V."/>
            <person name="Martin F.M."/>
            <person name="Hacquard S."/>
        </authorList>
    </citation>
    <scope>NUCLEOTIDE SEQUENCE</scope>
    <source>
        <strain evidence="1">MPI-CAGE-AT-0147</strain>
    </source>
</reference>
<dbReference type="EMBL" id="JAGMUV010000001">
    <property type="protein sequence ID" value="KAH7176143.1"/>
    <property type="molecule type" value="Genomic_DNA"/>
</dbReference>
<dbReference type="Proteomes" id="UP000738349">
    <property type="component" value="Unassembled WGS sequence"/>
</dbReference>
<dbReference type="AlphaFoldDB" id="A0A9P9JRC7"/>
<name>A0A9P9JRC7_9HYPO</name>
<keyword evidence="2" id="KW-1185">Reference proteome</keyword>
<accession>A0A9P9JRC7</accession>
<organism evidence="1 2">
    <name type="scientific">Dactylonectria macrodidyma</name>
    <dbReference type="NCBI Taxonomy" id="307937"/>
    <lineage>
        <taxon>Eukaryota</taxon>
        <taxon>Fungi</taxon>
        <taxon>Dikarya</taxon>
        <taxon>Ascomycota</taxon>
        <taxon>Pezizomycotina</taxon>
        <taxon>Sordariomycetes</taxon>
        <taxon>Hypocreomycetidae</taxon>
        <taxon>Hypocreales</taxon>
        <taxon>Nectriaceae</taxon>
        <taxon>Dactylonectria</taxon>
    </lineage>
</organism>
<comment type="caution">
    <text evidence="1">The sequence shown here is derived from an EMBL/GenBank/DDBJ whole genome shotgun (WGS) entry which is preliminary data.</text>
</comment>
<protein>
    <submittedName>
        <fullName evidence="1">Uncharacterized protein</fullName>
    </submittedName>
</protein>
<sequence length="76" mass="8522">MPWNMRKPYATSTICHVVEAIAMLGIHWKVFNRSENRYRAQGNVNIWSVGNTTADAVATTDRADNIVSPPKLARAH</sequence>
<proteinExistence type="predicted"/>